<feature type="transmembrane region" description="Helical" evidence="1">
    <location>
        <begin position="28"/>
        <end position="44"/>
    </location>
</feature>
<evidence type="ECO:0000313" key="3">
    <source>
        <dbReference type="EMBL" id="RUT43356.1"/>
    </source>
</evidence>
<dbReference type="Gene3D" id="1.20.144.10">
    <property type="entry name" value="Phosphatidic acid phosphatase type 2/haloperoxidase"/>
    <property type="match status" value="1"/>
</dbReference>
<dbReference type="InterPro" id="IPR026841">
    <property type="entry name" value="Aur1/Ipt1"/>
</dbReference>
<dbReference type="GO" id="GO:0016020">
    <property type="term" value="C:membrane"/>
    <property type="evidence" value="ECO:0007669"/>
    <property type="project" value="UniProtKB-SubCell"/>
</dbReference>
<sequence length="255" mass="29086">MFIWICSTKNPLTAISSLVRELLTSRRFLLLVIFMVGVLLINKFELTWEKHMDYNVDFTPWVFELEGHFVQAFQNLFHSPWITHVTSFFYLVVFQALIIASLGIFAGDRRGVFLYATCFTVIINYLIAIPFYLFVPVNEVWSYPQSGATFIMLEAFPNFNTIYRPLSGLDNCFPSLHTSISVSMAILAVRSGNRRWAVIAVLSAFIIVFSIFYLGIHWMSDMVAGVALATLASGLGIKLAERVYKPHHQPLPRRS</sequence>
<dbReference type="Pfam" id="PF14378">
    <property type="entry name" value="PAP2_3"/>
    <property type="match status" value="1"/>
</dbReference>
<evidence type="ECO:0000256" key="1">
    <source>
        <dbReference type="SAM" id="Phobius"/>
    </source>
</evidence>
<organism evidence="3 4">
    <name type="scientific">Paenibacillus anaericanus</name>
    <dbReference type="NCBI Taxonomy" id="170367"/>
    <lineage>
        <taxon>Bacteria</taxon>
        <taxon>Bacillati</taxon>
        <taxon>Bacillota</taxon>
        <taxon>Bacilli</taxon>
        <taxon>Bacillales</taxon>
        <taxon>Paenibacillaceae</taxon>
        <taxon>Paenibacillus</taxon>
    </lineage>
</organism>
<dbReference type="AlphaFoldDB" id="A0A433Y531"/>
<reference evidence="3 4" key="1">
    <citation type="submission" date="2018-12" db="EMBL/GenBank/DDBJ databases">
        <authorList>
            <person name="Sun L."/>
            <person name="Chen Z."/>
        </authorList>
    </citation>
    <scope>NUCLEOTIDE SEQUENCE [LARGE SCALE GENOMIC DNA]</scope>
    <source>
        <strain evidence="3 4">DSM 15890</strain>
    </source>
</reference>
<comment type="caution">
    <text evidence="3">The sequence shown here is derived from an EMBL/GenBank/DDBJ whole genome shotgun (WGS) entry which is preliminary data.</text>
</comment>
<keyword evidence="4" id="KW-1185">Reference proteome</keyword>
<feature type="transmembrane region" description="Helical" evidence="1">
    <location>
        <begin position="81"/>
        <end position="105"/>
    </location>
</feature>
<proteinExistence type="predicted"/>
<dbReference type="OrthoDB" id="9775789at2"/>
<dbReference type="Proteomes" id="UP000279446">
    <property type="component" value="Unassembled WGS sequence"/>
</dbReference>
<keyword evidence="1" id="KW-0472">Membrane</keyword>
<dbReference type="SUPFAM" id="SSF48317">
    <property type="entry name" value="Acid phosphatase/Vanadium-dependent haloperoxidase"/>
    <property type="match status" value="1"/>
</dbReference>
<keyword evidence="1" id="KW-1133">Transmembrane helix</keyword>
<dbReference type="EMBL" id="RZNY01000020">
    <property type="protein sequence ID" value="RUT43356.1"/>
    <property type="molecule type" value="Genomic_DNA"/>
</dbReference>
<name>A0A433Y531_9BACL</name>
<accession>A0A433Y531</accession>
<evidence type="ECO:0000259" key="2">
    <source>
        <dbReference type="Pfam" id="PF14378"/>
    </source>
</evidence>
<feature type="domain" description="Inositolphosphotransferase Aur1/Ipt1" evidence="2">
    <location>
        <begin position="69"/>
        <end position="233"/>
    </location>
</feature>
<feature type="transmembrane region" description="Helical" evidence="1">
    <location>
        <begin position="173"/>
        <end position="189"/>
    </location>
</feature>
<dbReference type="CDD" id="cd03386">
    <property type="entry name" value="PAP2_Aur1_like"/>
    <property type="match status" value="1"/>
</dbReference>
<feature type="transmembrane region" description="Helical" evidence="1">
    <location>
        <begin position="112"/>
        <end position="135"/>
    </location>
</feature>
<feature type="transmembrane region" description="Helical" evidence="1">
    <location>
        <begin position="222"/>
        <end position="240"/>
    </location>
</feature>
<feature type="transmembrane region" description="Helical" evidence="1">
    <location>
        <begin position="196"/>
        <end position="216"/>
    </location>
</feature>
<dbReference type="InterPro" id="IPR036938">
    <property type="entry name" value="PAP2/HPO_sf"/>
</dbReference>
<protein>
    <submittedName>
        <fullName evidence="3">Inositol phosphorylceramide synthase</fullName>
    </submittedName>
</protein>
<gene>
    <name evidence="3" type="ORF">EJP82_20330</name>
</gene>
<evidence type="ECO:0000313" key="4">
    <source>
        <dbReference type="Proteomes" id="UP000279446"/>
    </source>
</evidence>
<keyword evidence="1" id="KW-0812">Transmembrane</keyword>